<keyword evidence="3" id="KW-1185">Reference proteome</keyword>
<evidence type="ECO:0000313" key="3">
    <source>
        <dbReference type="Proteomes" id="UP000248198"/>
    </source>
</evidence>
<dbReference type="InterPro" id="IPR046860">
    <property type="entry name" value="SnoaL_5"/>
</dbReference>
<name>A0A318UF82_9SPHI</name>
<protein>
    <submittedName>
        <fullName evidence="2">SnoaL-like protein</fullName>
    </submittedName>
</protein>
<gene>
    <name evidence="2" type="ORF">B0O44_104187</name>
</gene>
<proteinExistence type="predicted"/>
<evidence type="ECO:0000313" key="2">
    <source>
        <dbReference type="EMBL" id="PYF74017.1"/>
    </source>
</evidence>
<reference evidence="2 3" key="1">
    <citation type="submission" date="2018-06" db="EMBL/GenBank/DDBJ databases">
        <title>Genomic Encyclopedia of Archaeal and Bacterial Type Strains, Phase II (KMG-II): from individual species to whole genera.</title>
        <authorList>
            <person name="Goeker M."/>
        </authorList>
    </citation>
    <scope>NUCLEOTIDE SEQUENCE [LARGE SCALE GENOMIC DNA]</scope>
    <source>
        <strain evidence="2 3">DSM 27372</strain>
    </source>
</reference>
<comment type="caution">
    <text evidence="2">The sequence shown here is derived from an EMBL/GenBank/DDBJ whole genome shotgun (WGS) entry which is preliminary data.</text>
</comment>
<dbReference type="Gene3D" id="3.10.450.50">
    <property type="match status" value="1"/>
</dbReference>
<dbReference type="RefSeq" id="WP_110830868.1">
    <property type="nucleotide sequence ID" value="NZ_QKLU01000004.1"/>
</dbReference>
<dbReference type="InterPro" id="IPR032710">
    <property type="entry name" value="NTF2-like_dom_sf"/>
</dbReference>
<feature type="domain" description="SnoaL-like" evidence="1">
    <location>
        <begin position="1"/>
        <end position="117"/>
    </location>
</feature>
<dbReference type="Pfam" id="PF20409">
    <property type="entry name" value="SnoaL_5"/>
    <property type="match status" value="1"/>
</dbReference>
<organism evidence="2 3">
    <name type="scientific">Pedobacter nutrimenti</name>
    <dbReference type="NCBI Taxonomy" id="1241337"/>
    <lineage>
        <taxon>Bacteria</taxon>
        <taxon>Pseudomonadati</taxon>
        <taxon>Bacteroidota</taxon>
        <taxon>Sphingobacteriia</taxon>
        <taxon>Sphingobacteriales</taxon>
        <taxon>Sphingobacteriaceae</taxon>
        <taxon>Pedobacter</taxon>
    </lineage>
</organism>
<dbReference type="Proteomes" id="UP000248198">
    <property type="component" value="Unassembled WGS sequence"/>
</dbReference>
<accession>A0A318UF82</accession>
<sequence>MNTQEVADRLVQLCREGKNVDAINELYDEHIVSREPAGTPMEITEGKEAVRDKTIQWINSVQQVHHESFSDAMVGGDFFSCVMEIDVTYKQHGRMAMTEIAVYEVKNGKIIAEQFFYRMPA</sequence>
<evidence type="ECO:0000259" key="1">
    <source>
        <dbReference type="Pfam" id="PF20409"/>
    </source>
</evidence>
<dbReference type="OrthoDB" id="336094at2"/>
<dbReference type="SUPFAM" id="SSF54427">
    <property type="entry name" value="NTF2-like"/>
    <property type="match status" value="1"/>
</dbReference>
<dbReference type="EMBL" id="QKLU01000004">
    <property type="protein sequence ID" value="PYF74017.1"/>
    <property type="molecule type" value="Genomic_DNA"/>
</dbReference>
<dbReference type="AlphaFoldDB" id="A0A318UF82"/>